<feature type="domain" description="Aspartate/glutamate/uridylate kinase" evidence="10">
    <location>
        <begin position="18"/>
        <end position="267"/>
    </location>
</feature>
<dbReference type="Proteomes" id="UP001597546">
    <property type="component" value="Unassembled WGS sequence"/>
</dbReference>
<comment type="function">
    <text evidence="9">Catalyzes the ATP-dependent phosphorylation of N-acetyl-L-glutamate.</text>
</comment>
<evidence type="ECO:0000313" key="11">
    <source>
        <dbReference type="EMBL" id="MFD2730687.1"/>
    </source>
</evidence>
<keyword evidence="4 9" id="KW-0808">Transferase</keyword>
<dbReference type="Pfam" id="PF00696">
    <property type="entry name" value="AA_kinase"/>
    <property type="match status" value="1"/>
</dbReference>
<feature type="binding site" evidence="9">
    <location>
        <position position="75"/>
    </location>
    <ligand>
        <name>substrate</name>
    </ligand>
</feature>
<dbReference type="GO" id="GO:0003991">
    <property type="term" value="F:acetylglutamate kinase activity"/>
    <property type="evidence" value="ECO:0007669"/>
    <property type="project" value="UniProtKB-EC"/>
</dbReference>
<comment type="catalytic activity">
    <reaction evidence="8 9">
        <text>N-acetyl-L-glutamate + ATP = N-acetyl-L-glutamyl 5-phosphate + ADP</text>
        <dbReference type="Rhea" id="RHEA:14629"/>
        <dbReference type="ChEBI" id="CHEBI:30616"/>
        <dbReference type="ChEBI" id="CHEBI:44337"/>
        <dbReference type="ChEBI" id="CHEBI:57936"/>
        <dbReference type="ChEBI" id="CHEBI:456216"/>
        <dbReference type="EC" id="2.7.2.8"/>
    </reaction>
</comment>
<comment type="subcellular location">
    <subcellularLocation>
        <location evidence="9">Cytoplasm</location>
    </subcellularLocation>
</comment>
<dbReference type="SUPFAM" id="SSF53633">
    <property type="entry name" value="Carbamate kinase-like"/>
    <property type="match status" value="1"/>
</dbReference>
<dbReference type="HAMAP" id="MF_00082">
    <property type="entry name" value="ArgB"/>
    <property type="match status" value="1"/>
</dbReference>
<keyword evidence="12" id="KW-1185">Reference proteome</keyword>
<reference evidence="12" key="1">
    <citation type="journal article" date="2019" name="Int. J. Syst. Evol. Microbiol.">
        <title>The Global Catalogue of Microorganisms (GCM) 10K type strain sequencing project: providing services to taxonomists for standard genome sequencing and annotation.</title>
        <authorList>
            <consortium name="The Broad Institute Genomics Platform"/>
            <consortium name="The Broad Institute Genome Sequencing Center for Infectious Disease"/>
            <person name="Wu L."/>
            <person name="Ma J."/>
        </authorList>
    </citation>
    <scope>NUCLEOTIDE SEQUENCE [LARGE SCALE GENOMIC DNA]</scope>
    <source>
        <strain evidence="12">KCTC 42456</strain>
    </source>
</reference>
<evidence type="ECO:0000256" key="5">
    <source>
        <dbReference type="ARBA" id="ARBA00022741"/>
    </source>
</evidence>
<dbReference type="PANTHER" id="PTHR23342">
    <property type="entry name" value="N-ACETYLGLUTAMATE SYNTHASE"/>
    <property type="match status" value="1"/>
</dbReference>
<dbReference type="EC" id="2.7.2.8" evidence="9"/>
<keyword evidence="7 9" id="KW-0067">ATP-binding</keyword>
<keyword evidence="5 9" id="KW-0547">Nucleotide-binding</keyword>
<proteinExistence type="inferred from homology"/>
<dbReference type="CDD" id="cd04238">
    <property type="entry name" value="AAK_NAGK-like"/>
    <property type="match status" value="1"/>
</dbReference>
<dbReference type="Gene3D" id="3.40.1160.10">
    <property type="entry name" value="Acetylglutamate kinase-like"/>
    <property type="match status" value="1"/>
</dbReference>
<dbReference type="NCBIfam" id="TIGR00761">
    <property type="entry name" value="argB"/>
    <property type="match status" value="1"/>
</dbReference>
<keyword evidence="2 9" id="KW-0055">Arginine biosynthesis</keyword>
<evidence type="ECO:0000259" key="10">
    <source>
        <dbReference type="Pfam" id="PF00696"/>
    </source>
</evidence>
<dbReference type="EMBL" id="JBHULV010000008">
    <property type="protein sequence ID" value="MFD2730687.1"/>
    <property type="molecule type" value="Genomic_DNA"/>
</dbReference>
<feature type="binding site" evidence="9">
    <location>
        <begin position="53"/>
        <end position="54"/>
    </location>
    <ligand>
        <name>substrate</name>
    </ligand>
</feature>
<evidence type="ECO:0000256" key="1">
    <source>
        <dbReference type="ARBA" id="ARBA00004828"/>
    </source>
</evidence>
<dbReference type="PIRSF" id="PIRSF000728">
    <property type="entry name" value="NAGK"/>
    <property type="match status" value="1"/>
</dbReference>
<comment type="caution">
    <text evidence="11">The sequence shown here is derived from an EMBL/GenBank/DDBJ whole genome shotgun (WGS) entry which is preliminary data.</text>
</comment>
<evidence type="ECO:0000256" key="8">
    <source>
        <dbReference type="ARBA" id="ARBA00048141"/>
    </source>
</evidence>
<comment type="pathway">
    <text evidence="1 9">Amino-acid biosynthesis; L-arginine biosynthesis; N(2)-acetyl-L-ornithine from L-glutamate: step 2/4.</text>
</comment>
<evidence type="ECO:0000313" key="12">
    <source>
        <dbReference type="Proteomes" id="UP001597546"/>
    </source>
</evidence>
<organism evidence="11 12">
    <name type="scientific">Pedobacter alpinus</name>
    <dbReference type="NCBI Taxonomy" id="1590643"/>
    <lineage>
        <taxon>Bacteria</taxon>
        <taxon>Pseudomonadati</taxon>
        <taxon>Bacteroidota</taxon>
        <taxon>Sphingobacteriia</taxon>
        <taxon>Sphingobacteriales</taxon>
        <taxon>Sphingobacteriaceae</taxon>
        <taxon>Pedobacter</taxon>
    </lineage>
</organism>
<dbReference type="RefSeq" id="WP_379040994.1">
    <property type="nucleotide sequence ID" value="NZ_JBHSKW010000005.1"/>
</dbReference>
<dbReference type="InterPro" id="IPR037528">
    <property type="entry name" value="ArgB"/>
</dbReference>
<evidence type="ECO:0000256" key="3">
    <source>
        <dbReference type="ARBA" id="ARBA00022605"/>
    </source>
</evidence>
<keyword evidence="9" id="KW-0963">Cytoplasm</keyword>
<feature type="site" description="Transition state stabilizer" evidence="9">
    <location>
        <position position="21"/>
    </location>
</feature>
<dbReference type="InterPro" id="IPR004662">
    <property type="entry name" value="AcgluKinase_fam"/>
</dbReference>
<keyword evidence="3 9" id="KW-0028">Amino-acid biosynthesis</keyword>
<dbReference type="PANTHER" id="PTHR23342:SF0">
    <property type="entry name" value="N-ACETYLGLUTAMATE SYNTHASE, MITOCHONDRIAL"/>
    <property type="match status" value="1"/>
</dbReference>
<keyword evidence="6 9" id="KW-0418">Kinase</keyword>
<accession>A0ABW5TN19</accession>
<evidence type="ECO:0000256" key="2">
    <source>
        <dbReference type="ARBA" id="ARBA00022571"/>
    </source>
</evidence>
<evidence type="ECO:0000256" key="9">
    <source>
        <dbReference type="HAMAP-Rule" id="MF_00082"/>
    </source>
</evidence>
<protein>
    <recommendedName>
        <fullName evidence="9">Acetylglutamate kinase</fullName>
        <ecNumber evidence="9">2.7.2.8</ecNumber>
    </recommendedName>
    <alternativeName>
        <fullName evidence="9">N-acetyl-L-glutamate 5-phosphotransferase</fullName>
    </alternativeName>
    <alternativeName>
        <fullName evidence="9">NAG kinase</fullName>
        <shortName evidence="9">NAGK</shortName>
    </alternativeName>
</protein>
<name>A0ABW5TN19_9SPHI</name>
<dbReference type="InterPro" id="IPR036393">
    <property type="entry name" value="AceGlu_kinase-like_sf"/>
</dbReference>
<evidence type="ECO:0000256" key="4">
    <source>
        <dbReference type="ARBA" id="ARBA00022679"/>
    </source>
</evidence>
<feature type="site" description="Transition state stabilizer" evidence="9">
    <location>
        <position position="249"/>
    </location>
</feature>
<evidence type="ECO:0000256" key="7">
    <source>
        <dbReference type="ARBA" id="ARBA00022840"/>
    </source>
</evidence>
<sequence>MSDATSLSFGEGRGEALYIIKIGGNVIDNSEKLQKFLKAFADLKGNKILVHGGGKMATKLAAEMNIEAEMIDGRRITDIETLRIVTMVYAGLISKNLVAQLQMFGCNALGLSGADGNLISAKKRPIQKLTSKIDGTIKEIDFGFVGDLDENSIGTVNLAKLIDNGFIPVFSAITHDGESQLLNTNADTVASVLAVAMAKTYETSLVYCFEKKGVLVDVDDDDSVIREINPVKYEDLKVKGIVADGMLPKLHNAFDAIKKGVSAVYIGKADDLEDLGAGLEFGTKLVR</sequence>
<dbReference type="InterPro" id="IPR001048">
    <property type="entry name" value="Asp/Glu/Uridylate_kinase"/>
</dbReference>
<comment type="similarity">
    <text evidence="9">Belongs to the acetylglutamate kinase family. ArgB subfamily.</text>
</comment>
<feature type="binding site" evidence="9">
    <location>
        <position position="183"/>
    </location>
    <ligand>
        <name>substrate</name>
    </ligand>
</feature>
<gene>
    <name evidence="9 11" type="primary">argB</name>
    <name evidence="11" type="ORF">ACFSSE_03145</name>
</gene>
<evidence type="ECO:0000256" key="6">
    <source>
        <dbReference type="ARBA" id="ARBA00022777"/>
    </source>
</evidence>